<sequence>MRKNVHQYETKDKKYECLGGIKNVSLLMMTYFYMLIFYLTILM</sequence>
<comment type="caution">
    <text evidence="2">The sequence shown here is derived from an EMBL/GenBank/DDBJ whole genome shotgun (WGS) entry which is preliminary data.</text>
</comment>
<evidence type="ECO:0000256" key="1">
    <source>
        <dbReference type="SAM" id="Phobius"/>
    </source>
</evidence>
<name>A0A645HQF7_9ZZZZ</name>
<keyword evidence="1" id="KW-1133">Transmembrane helix</keyword>
<gene>
    <name evidence="2" type="ORF">SDC9_188838</name>
</gene>
<feature type="transmembrane region" description="Helical" evidence="1">
    <location>
        <begin position="21"/>
        <end position="41"/>
    </location>
</feature>
<accession>A0A645HQF7</accession>
<dbReference type="AlphaFoldDB" id="A0A645HQF7"/>
<organism evidence="2">
    <name type="scientific">bioreactor metagenome</name>
    <dbReference type="NCBI Taxonomy" id="1076179"/>
    <lineage>
        <taxon>unclassified sequences</taxon>
        <taxon>metagenomes</taxon>
        <taxon>ecological metagenomes</taxon>
    </lineage>
</organism>
<dbReference type="EMBL" id="VSSQ01098249">
    <property type="protein sequence ID" value="MPN41295.1"/>
    <property type="molecule type" value="Genomic_DNA"/>
</dbReference>
<keyword evidence="1" id="KW-0472">Membrane</keyword>
<protein>
    <submittedName>
        <fullName evidence="2">Uncharacterized protein</fullName>
    </submittedName>
</protein>
<proteinExistence type="predicted"/>
<reference evidence="2" key="1">
    <citation type="submission" date="2019-08" db="EMBL/GenBank/DDBJ databases">
        <authorList>
            <person name="Kucharzyk K."/>
            <person name="Murdoch R.W."/>
            <person name="Higgins S."/>
            <person name="Loffler F."/>
        </authorList>
    </citation>
    <scope>NUCLEOTIDE SEQUENCE</scope>
</reference>
<keyword evidence="1" id="KW-0812">Transmembrane</keyword>
<evidence type="ECO:0000313" key="2">
    <source>
        <dbReference type="EMBL" id="MPN41295.1"/>
    </source>
</evidence>